<dbReference type="Pfam" id="PF06271">
    <property type="entry name" value="RDD"/>
    <property type="match status" value="1"/>
</dbReference>
<feature type="transmembrane region" description="Helical" evidence="5">
    <location>
        <begin position="98"/>
        <end position="118"/>
    </location>
</feature>
<gene>
    <name evidence="7" type="ORF">IPV69_00345</name>
</gene>
<keyword evidence="4 5" id="KW-0472">Membrane</keyword>
<evidence type="ECO:0000256" key="2">
    <source>
        <dbReference type="ARBA" id="ARBA00022692"/>
    </source>
</evidence>
<dbReference type="KEGG" id="hbs:IPV69_00345"/>
<evidence type="ECO:0000256" key="3">
    <source>
        <dbReference type="ARBA" id="ARBA00022989"/>
    </source>
</evidence>
<dbReference type="Proteomes" id="UP000593765">
    <property type="component" value="Chromosome"/>
</dbReference>
<feature type="transmembrane region" description="Helical" evidence="5">
    <location>
        <begin position="53"/>
        <end position="77"/>
    </location>
</feature>
<sequence>MATAMRDASFLLRRFAATVFDGFVLLVVPILWWHWSEWARYTSTFGRQVPATVAMPVMALMPLTVVWLEGIVGGSYAKQFLKLDVRTPDGQAISRGRSFLRSVLKWSPIWIGPAVWIADAYTGNTRADDFTNDYLLATTNAWAEQLPRPGMQFIWAINVSLRGMNWGVIPLAVLAIGYLLVLGRSRRALLDRLAGTKVI</sequence>
<reference evidence="7 8" key="1">
    <citation type="submission" date="2020-10" db="EMBL/GenBank/DDBJ databases">
        <title>Wide distribution of Phycisphaera-like planctomycetes from WD2101 soil group in peatlands and genome analysis of the first cultivated representative.</title>
        <authorList>
            <person name="Dedysh S.N."/>
            <person name="Beletsky A.V."/>
            <person name="Ivanova A."/>
            <person name="Kulichevskaya I.S."/>
            <person name="Suzina N.E."/>
            <person name="Philippov D.A."/>
            <person name="Rakitin A.L."/>
            <person name="Mardanov A.V."/>
            <person name="Ravin N.V."/>
        </authorList>
    </citation>
    <scope>NUCLEOTIDE SEQUENCE [LARGE SCALE GENOMIC DNA]</scope>
    <source>
        <strain evidence="7 8">M1803</strain>
    </source>
</reference>
<evidence type="ECO:0000313" key="7">
    <source>
        <dbReference type="EMBL" id="QOV89859.1"/>
    </source>
</evidence>
<name>A0A7M2WWT9_9BACT</name>
<feature type="domain" description="RDD" evidence="6">
    <location>
        <begin position="11"/>
        <end position="195"/>
    </location>
</feature>
<dbReference type="InterPro" id="IPR010432">
    <property type="entry name" value="RDD"/>
</dbReference>
<keyword evidence="2 5" id="KW-0812">Transmembrane</keyword>
<feature type="transmembrane region" description="Helical" evidence="5">
    <location>
        <begin position="12"/>
        <end position="33"/>
    </location>
</feature>
<evidence type="ECO:0000259" key="6">
    <source>
        <dbReference type="Pfam" id="PF06271"/>
    </source>
</evidence>
<keyword evidence="3 5" id="KW-1133">Transmembrane helix</keyword>
<feature type="transmembrane region" description="Helical" evidence="5">
    <location>
        <begin position="163"/>
        <end position="182"/>
    </location>
</feature>
<evidence type="ECO:0000256" key="5">
    <source>
        <dbReference type="SAM" id="Phobius"/>
    </source>
</evidence>
<evidence type="ECO:0000313" key="8">
    <source>
        <dbReference type="Proteomes" id="UP000593765"/>
    </source>
</evidence>
<keyword evidence="8" id="KW-1185">Reference proteome</keyword>
<proteinExistence type="predicted"/>
<organism evidence="7 8">
    <name type="scientific">Humisphaera borealis</name>
    <dbReference type="NCBI Taxonomy" id="2807512"/>
    <lineage>
        <taxon>Bacteria</taxon>
        <taxon>Pseudomonadati</taxon>
        <taxon>Planctomycetota</taxon>
        <taxon>Phycisphaerae</taxon>
        <taxon>Tepidisphaerales</taxon>
        <taxon>Tepidisphaeraceae</taxon>
        <taxon>Humisphaera</taxon>
    </lineage>
</organism>
<evidence type="ECO:0000256" key="4">
    <source>
        <dbReference type="ARBA" id="ARBA00023136"/>
    </source>
</evidence>
<dbReference type="RefSeq" id="WP_206292919.1">
    <property type="nucleotide sequence ID" value="NZ_CP063458.1"/>
</dbReference>
<protein>
    <submittedName>
        <fullName evidence="7">RDD family protein</fullName>
    </submittedName>
</protein>
<dbReference type="GO" id="GO:0016020">
    <property type="term" value="C:membrane"/>
    <property type="evidence" value="ECO:0007669"/>
    <property type="project" value="UniProtKB-SubCell"/>
</dbReference>
<dbReference type="AlphaFoldDB" id="A0A7M2WWT9"/>
<accession>A0A7M2WWT9</accession>
<comment type="subcellular location">
    <subcellularLocation>
        <location evidence="1">Membrane</location>
        <topology evidence="1">Multi-pass membrane protein</topology>
    </subcellularLocation>
</comment>
<evidence type="ECO:0000256" key="1">
    <source>
        <dbReference type="ARBA" id="ARBA00004141"/>
    </source>
</evidence>
<dbReference type="EMBL" id="CP063458">
    <property type="protein sequence ID" value="QOV89859.1"/>
    <property type="molecule type" value="Genomic_DNA"/>
</dbReference>